<dbReference type="GO" id="GO:0009360">
    <property type="term" value="C:DNA polymerase III complex"/>
    <property type="evidence" value="ECO:0007669"/>
    <property type="project" value="TreeGrafter"/>
</dbReference>
<dbReference type="Pfam" id="PF13177">
    <property type="entry name" value="DNA_pol3_delta2"/>
    <property type="match status" value="1"/>
</dbReference>
<dbReference type="InterPro" id="IPR027417">
    <property type="entry name" value="P-loop_NTPase"/>
</dbReference>
<dbReference type="NCBIfam" id="NF005677">
    <property type="entry name" value="PRK07471.1"/>
    <property type="match status" value="1"/>
</dbReference>
<comment type="caution">
    <text evidence="1">The sequence shown here is derived from an EMBL/GenBank/DDBJ whole genome shotgun (WGS) entry which is preliminary data.</text>
</comment>
<dbReference type="GO" id="GO:0006261">
    <property type="term" value="P:DNA-templated DNA replication"/>
    <property type="evidence" value="ECO:0007669"/>
    <property type="project" value="TreeGrafter"/>
</dbReference>
<dbReference type="AlphaFoldDB" id="A0A9X3TYR0"/>
<keyword evidence="1" id="KW-0548">Nucleotidyltransferase</keyword>
<proteinExistence type="predicted"/>
<dbReference type="Proteomes" id="UP001141619">
    <property type="component" value="Unassembled WGS sequence"/>
</dbReference>
<dbReference type="EC" id="2.7.7.7" evidence="1"/>
<keyword evidence="1" id="KW-0808">Transferase</keyword>
<dbReference type="EMBL" id="JANWOI010000002">
    <property type="protein sequence ID" value="MDA5193852.1"/>
    <property type="molecule type" value="Genomic_DNA"/>
</dbReference>
<reference evidence="1" key="1">
    <citation type="submission" date="2022-08" db="EMBL/GenBank/DDBJ databases">
        <authorList>
            <person name="Vandamme P."/>
            <person name="Hettiarachchi A."/>
            <person name="Peeters C."/>
            <person name="Cnockaert M."/>
            <person name="Carlier A."/>
        </authorList>
    </citation>
    <scope>NUCLEOTIDE SEQUENCE</scope>
    <source>
        <strain evidence="1">LMG 31809</strain>
    </source>
</reference>
<sequence length="361" mass="38758">MGAGLPQKSSDLLGHYEAETSFLSAHASGRLHHAWLISGPRGVGKATLAFRMARFLLANPPVDADGGLFGDILPPTLPTNLDLSPDHPVFQRIAAGSHGDLMSVACSENDKGAMRTEIVVDDVRKLVNFFSKTSAEGGWRVAIVDSADELNRNAANALLKVLEEPPANAVLILLAHASGRVLPTIQSRCRRLVLRPLEESSVNAFLALRRPDLPERDRLLLTRLAEGSPGLALRLAAANGLTLYRKLLDYLGGMPQVAPRAVLELAELVTGKGNDENYAIFGLLLGGLLGRIARAASGAMITAIPEEAEVLARLAGMAGLDPWIEVWEKSTSLIQRTDAINLDRKQSVIVILNEIAAVTRF</sequence>
<dbReference type="PANTHER" id="PTHR11669">
    <property type="entry name" value="REPLICATION FACTOR C / DNA POLYMERASE III GAMMA-TAU SUBUNIT"/>
    <property type="match status" value="1"/>
</dbReference>
<evidence type="ECO:0000313" key="1">
    <source>
        <dbReference type="EMBL" id="MDA5193852.1"/>
    </source>
</evidence>
<dbReference type="PANTHER" id="PTHR11669:SF8">
    <property type="entry name" value="DNA POLYMERASE III SUBUNIT DELTA"/>
    <property type="match status" value="1"/>
</dbReference>
<keyword evidence="2" id="KW-1185">Reference proteome</keyword>
<name>A0A9X3TYR0_9PROT</name>
<dbReference type="GO" id="GO:0003887">
    <property type="term" value="F:DNA-directed DNA polymerase activity"/>
    <property type="evidence" value="ECO:0007669"/>
    <property type="project" value="UniProtKB-EC"/>
</dbReference>
<organism evidence="1 2">
    <name type="scientific">Govanella unica</name>
    <dbReference type="NCBI Taxonomy" id="2975056"/>
    <lineage>
        <taxon>Bacteria</taxon>
        <taxon>Pseudomonadati</taxon>
        <taxon>Pseudomonadota</taxon>
        <taxon>Alphaproteobacteria</taxon>
        <taxon>Emcibacterales</taxon>
        <taxon>Govanellaceae</taxon>
        <taxon>Govanella</taxon>
    </lineage>
</organism>
<accession>A0A9X3TYR0</accession>
<reference evidence="1" key="2">
    <citation type="journal article" date="2023" name="Syst. Appl. Microbiol.">
        <title>Govania unica gen. nov., sp. nov., a rare biosphere bacterium that represents a novel family in the class Alphaproteobacteria.</title>
        <authorList>
            <person name="Vandamme P."/>
            <person name="Peeters C."/>
            <person name="Hettiarachchi A."/>
            <person name="Cnockaert M."/>
            <person name="Carlier A."/>
        </authorList>
    </citation>
    <scope>NUCLEOTIDE SEQUENCE</scope>
    <source>
        <strain evidence="1">LMG 31809</strain>
    </source>
</reference>
<protein>
    <submittedName>
        <fullName evidence="1">DNA polymerase III subunit delta</fullName>
        <ecNumber evidence="1">2.7.7.7</ecNumber>
    </submittedName>
</protein>
<dbReference type="InterPro" id="IPR050238">
    <property type="entry name" value="DNA_Rep/Repair_Clamp_Loader"/>
</dbReference>
<dbReference type="Gene3D" id="3.40.50.300">
    <property type="entry name" value="P-loop containing nucleotide triphosphate hydrolases"/>
    <property type="match status" value="1"/>
</dbReference>
<dbReference type="SUPFAM" id="SSF52540">
    <property type="entry name" value="P-loop containing nucleoside triphosphate hydrolases"/>
    <property type="match status" value="1"/>
</dbReference>
<gene>
    <name evidence="1" type="ORF">NYP16_07790</name>
</gene>
<evidence type="ECO:0000313" key="2">
    <source>
        <dbReference type="Proteomes" id="UP001141619"/>
    </source>
</evidence>